<dbReference type="InterPro" id="IPR036977">
    <property type="entry name" value="DNA_primase_Znf_CHC2"/>
</dbReference>
<organism evidence="1">
    <name type="scientific">marine sediment metagenome</name>
    <dbReference type="NCBI Taxonomy" id="412755"/>
    <lineage>
        <taxon>unclassified sequences</taxon>
        <taxon>metagenomes</taxon>
        <taxon>ecological metagenomes</taxon>
    </lineage>
</organism>
<dbReference type="GO" id="GO:0008270">
    <property type="term" value="F:zinc ion binding"/>
    <property type="evidence" value="ECO:0007669"/>
    <property type="project" value="InterPro"/>
</dbReference>
<dbReference type="GO" id="GO:0003677">
    <property type="term" value="F:DNA binding"/>
    <property type="evidence" value="ECO:0007669"/>
    <property type="project" value="InterPro"/>
</dbReference>
<dbReference type="Gene3D" id="3.90.580.10">
    <property type="entry name" value="Zinc finger, CHC2-type domain"/>
    <property type="match status" value="1"/>
</dbReference>
<evidence type="ECO:0000313" key="1">
    <source>
        <dbReference type="EMBL" id="KKK59579.1"/>
    </source>
</evidence>
<sequence length="77" mass="9005">MVDIDRIREAAVSKGFFVDLVGGRYLRMQCPWHNDRNPSLMVYPDGWYKCLAEDTYGRNERLLEELENPGTMRRGVP</sequence>
<dbReference type="GO" id="GO:0006260">
    <property type="term" value="P:DNA replication"/>
    <property type="evidence" value="ECO:0007669"/>
    <property type="project" value="InterPro"/>
</dbReference>
<accession>A0A0F8YZP1</accession>
<gene>
    <name evidence="1" type="ORF">LCGC14_3032980</name>
</gene>
<reference evidence="1" key="1">
    <citation type="journal article" date="2015" name="Nature">
        <title>Complex archaea that bridge the gap between prokaryotes and eukaryotes.</title>
        <authorList>
            <person name="Spang A."/>
            <person name="Saw J.H."/>
            <person name="Jorgensen S.L."/>
            <person name="Zaremba-Niedzwiedzka K."/>
            <person name="Martijn J."/>
            <person name="Lind A.E."/>
            <person name="van Eijk R."/>
            <person name="Schleper C."/>
            <person name="Guy L."/>
            <person name="Ettema T.J."/>
        </authorList>
    </citation>
    <scope>NUCLEOTIDE SEQUENCE</scope>
</reference>
<protein>
    <recommendedName>
        <fullName evidence="2">Zinc finger CHC2-type domain-containing protein</fullName>
    </recommendedName>
</protein>
<evidence type="ECO:0008006" key="2">
    <source>
        <dbReference type="Google" id="ProtNLM"/>
    </source>
</evidence>
<proteinExistence type="predicted"/>
<dbReference type="EMBL" id="LAZR01063402">
    <property type="protein sequence ID" value="KKK59579.1"/>
    <property type="molecule type" value="Genomic_DNA"/>
</dbReference>
<feature type="non-terminal residue" evidence="1">
    <location>
        <position position="77"/>
    </location>
</feature>
<dbReference type="AlphaFoldDB" id="A0A0F8YZP1"/>
<comment type="caution">
    <text evidence="1">The sequence shown here is derived from an EMBL/GenBank/DDBJ whole genome shotgun (WGS) entry which is preliminary data.</text>
</comment>
<dbReference type="SUPFAM" id="SSF57783">
    <property type="entry name" value="Zinc beta-ribbon"/>
    <property type="match status" value="1"/>
</dbReference>
<name>A0A0F8YZP1_9ZZZZ</name>